<dbReference type="GeneID" id="36340398"/>
<dbReference type="CTD" id="36340398"/>
<dbReference type="AlphaFoldDB" id="W6V388"/>
<dbReference type="OrthoDB" id="1884515at2759"/>
<dbReference type="Gene3D" id="2.20.25.10">
    <property type="match status" value="1"/>
</dbReference>
<organism evidence="3 4">
    <name type="scientific">Echinococcus granulosus</name>
    <name type="common">Hydatid tapeworm</name>
    <dbReference type="NCBI Taxonomy" id="6210"/>
    <lineage>
        <taxon>Eukaryota</taxon>
        <taxon>Metazoa</taxon>
        <taxon>Spiralia</taxon>
        <taxon>Lophotrochozoa</taxon>
        <taxon>Platyhelminthes</taxon>
        <taxon>Cestoda</taxon>
        <taxon>Eucestoda</taxon>
        <taxon>Cyclophyllidea</taxon>
        <taxon>Taeniidae</taxon>
        <taxon>Echinococcus</taxon>
        <taxon>Echinococcus granulosus group</taxon>
    </lineage>
</organism>
<evidence type="ECO:0000256" key="1">
    <source>
        <dbReference type="ARBA" id="ARBA00038479"/>
    </source>
</evidence>
<dbReference type="EMBL" id="APAU02000030">
    <property type="protein sequence ID" value="EUB60489.1"/>
    <property type="molecule type" value="Genomic_DNA"/>
</dbReference>
<dbReference type="InterPro" id="IPR007175">
    <property type="entry name" value="Rpr2/Snm1/Rpp21"/>
</dbReference>
<name>W6V388_ECHGR</name>
<dbReference type="InterPro" id="IPR005651">
    <property type="entry name" value="Trm112-like"/>
</dbReference>
<dbReference type="SUPFAM" id="SSF158997">
    <property type="entry name" value="Trm112p-like"/>
    <property type="match status" value="1"/>
</dbReference>
<dbReference type="Proteomes" id="UP000019149">
    <property type="component" value="Unassembled WGS sequence"/>
</dbReference>
<reference evidence="3 4" key="1">
    <citation type="journal article" date="2013" name="Nat. Genet.">
        <title>The genome of the hydatid tapeworm Echinococcus granulosus.</title>
        <authorList>
            <person name="Zheng H."/>
            <person name="Zhang W."/>
            <person name="Zhang L."/>
            <person name="Zhang Z."/>
            <person name="Li J."/>
            <person name="Lu G."/>
            <person name="Zhu Y."/>
            <person name="Wang Y."/>
            <person name="Huang Y."/>
            <person name="Liu J."/>
            <person name="Kang H."/>
            <person name="Chen J."/>
            <person name="Wang L."/>
            <person name="Chen A."/>
            <person name="Yu S."/>
            <person name="Gao Z."/>
            <person name="Jin L."/>
            <person name="Gu W."/>
            <person name="Wang Z."/>
            <person name="Zhao L."/>
            <person name="Shi B."/>
            <person name="Wen H."/>
            <person name="Lin R."/>
            <person name="Jones M.K."/>
            <person name="Brejova B."/>
            <person name="Vinar T."/>
            <person name="Zhao G."/>
            <person name="McManus D.P."/>
            <person name="Chen Z."/>
            <person name="Zhou Y."/>
            <person name="Wang S."/>
        </authorList>
    </citation>
    <scope>NUCLEOTIDE SEQUENCE [LARGE SCALE GENOMIC DNA]</scope>
</reference>
<dbReference type="PANTHER" id="PTHR33505:SF4">
    <property type="entry name" value="PROTEIN PREY, MITOCHONDRIAL"/>
    <property type="match status" value="1"/>
</dbReference>
<protein>
    <recommendedName>
        <fullName evidence="2">Protein preY, mitochondrial</fullName>
    </recommendedName>
</protein>
<accession>W6V388</accession>
<dbReference type="STRING" id="6210.W6V388"/>
<dbReference type="PANTHER" id="PTHR33505">
    <property type="entry name" value="ZGC:162634"/>
    <property type="match status" value="1"/>
</dbReference>
<comment type="caution">
    <text evidence="3">The sequence shown here is derived from an EMBL/GenBank/DDBJ whole genome shotgun (WGS) entry which is preliminary data.</text>
</comment>
<evidence type="ECO:0000313" key="3">
    <source>
        <dbReference type="EMBL" id="EUB60489.1"/>
    </source>
</evidence>
<dbReference type="Pfam" id="PF03966">
    <property type="entry name" value="Trm112p"/>
    <property type="match status" value="1"/>
</dbReference>
<dbReference type="Gene3D" id="6.20.50.20">
    <property type="match status" value="1"/>
</dbReference>
<keyword evidence="4" id="KW-1185">Reference proteome</keyword>
<comment type="similarity">
    <text evidence="1">Belongs to the PREY family.</text>
</comment>
<proteinExistence type="inferred from homology"/>
<dbReference type="RefSeq" id="XP_024351685.1">
    <property type="nucleotide sequence ID" value="XM_024493932.1"/>
</dbReference>
<evidence type="ECO:0000256" key="2">
    <source>
        <dbReference type="ARBA" id="ARBA00040939"/>
    </source>
</evidence>
<sequence length="208" mass="24123">MGKNTKANDVATPVHRQIDILYRQAYSCIYPLLSASSDFERQMSYFICRRCVNQMLHLAKKSRVRLSPVMRRSICRGCHLILDSRTTGRLRFHKTGIVIICDVCGTRNRTPLQPNASYRPSYFERMLPDSKVMFRHLFHQALRVPRRHSSTTLTFDPKHLEVLVCPLSKKPLILDNERQLLINEELGLAYRIIDGIPNLIPEEALTDF</sequence>
<evidence type="ECO:0000313" key="4">
    <source>
        <dbReference type="Proteomes" id="UP000019149"/>
    </source>
</evidence>
<gene>
    <name evidence="3" type="ORF">EGR_04683</name>
</gene>
<dbReference type="OMA" id="FICRRCV"/>
<dbReference type="Pfam" id="PF04032">
    <property type="entry name" value="Rpr2"/>
    <property type="match status" value="1"/>
</dbReference>
<dbReference type="GO" id="GO:0006396">
    <property type="term" value="P:RNA processing"/>
    <property type="evidence" value="ECO:0007669"/>
    <property type="project" value="InterPro"/>
</dbReference>
<dbReference type="KEGG" id="egl:EGR_04683"/>